<protein>
    <submittedName>
        <fullName evidence="2">Uncharacterized protein</fullName>
    </submittedName>
</protein>
<dbReference type="RefSeq" id="WP_120789571.1">
    <property type="nucleotide sequence ID" value="NZ_CP032624.1"/>
</dbReference>
<accession>A0A387C0H1</accession>
<dbReference type="AlphaFoldDB" id="A0A387C0H1"/>
<keyword evidence="3" id="KW-1185">Reference proteome</keyword>
<evidence type="ECO:0000256" key="1">
    <source>
        <dbReference type="SAM" id="MobiDB-lite"/>
    </source>
</evidence>
<dbReference type="EMBL" id="CP032624">
    <property type="protein sequence ID" value="AYG04041.1"/>
    <property type="molecule type" value="Genomic_DNA"/>
</dbReference>
<dbReference type="Proteomes" id="UP000275069">
    <property type="component" value="Chromosome"/>
</dbReference>
<evidence type="ECO:0000313" key="3">
    <source>
        <dbReference type="Proteomes" id="UP000275069"/>
    </source>
</evidence>
<sequence length="91" mass="9766">MPFERQYAEHAAAAEDAGPESVPWALSTAASFALPTDEKPVVAASSEIIGRLLVVSGNEEEGTRMFDDYASPALVAIGQPRRAEALRRLTH</sequence>
<gene>
    <name evidence="2" type="ORF">D7I44_11220</name>
</gene>
<reference evidence="2 3" key="1">
    <citation type="submission" date="2018-09" db="EMBL/GenBank/DDBJ databases">
        <title>Genome sequencing of strain 2DFW10M-5.</title>
        <authorList>
            <person name="Heo J."/>
            <person name="Kim S.-J."/>
            <person name="Kwon S.-W."/>
        </authorList>
    </citation>
    <scope>NUCLEOTIDE SEQUENCE [LARGE SCALE GENOMIC DNA]</scope>
    <source>
        <strain evidence="2 3">2DFW10M-5</strain>
    </source>
</reference>
<feature type="region of interest" description="Disordered" evidence="1">
    <location>
        <begin position="1"/>
        <end position="20"/>
    </location>
</feature>
<organism evidence="2 3">
    <name type="scientific">Gryllotalpicola protaetiae</name>
    <dbReference type="NCBI Taxonomy" id="2419771"/>
    <lineage>
        <taxon>Bacteria</taxon>
        <taxon>Bacillati</taxon>
        <taxon>Actinomycetota</taxon>
        <taxon>Actinomycetes</taxon>
        <taxon>Micrococcales</taxon>
        <taxon>Microbacteriaceae</taxon>
        <taxon>Gryllotalpicola</taxon>
    </lineage>
</organism>
<name>A0A387C0H1_9MICO</name>
<dbReference type="KEGG" id="gry:D7I44_11220"/>
<proteinExistence type="predicted"/>
<evidence type="ECO:0000313" key="2">
    <source>
        <dbReference type="EMBL" id="AYG04041.1"/>
    </source>
</evidence>